<comment type="similarity">
    <text evidence="1 4">Belongs to the D-isomer specific 2-hydroxyacid dehydrogenase family.</text>
</comment>
<dbReference type="Gene3D" id="3.40.50.720">
    <property type="entry name" value="NAD(P)-binding Rossmann-like Domain"/>
    <property type="match status" value="2"/>
</dbReference>
<dbReference type="SUPFAM" id="SSF51735">
    <property type="entry name" value="NAD(P)-binding Rossmann-fold domains"/>
    <property type="match status" value="1"/>
</dbReference>
<evidence type="ECO:0000313" key="8">
    <source>
        <dbReference type="Proteomes" id="UP000507979"/>
    </source>
</evidence>
<keyword evidence="3" id="KW-0520">NAD</keyword>
<evidence type="ECO:0000256" key="4">
    <source>
        <dbReference type="RuleBase" id="RU003719"/>
    </source>
</evidence>
<feature type="domain" description="D-isomer specific 2-hydroxyacid dehydrogenase NAD-binding" evidence="6">
    <location>
        <begin position="113"/>
        <end position="287"/>
    </location>
</feature>
<dbReference type="InterPro" id="IPR036291">
    <property type="entry name" value="NAD(P)-bd_dom_sf"/>
</dbReference>
<evidence type="ECO:0000256" key="2">
    <source>
        <dbReference type="ARBA" id="ARBA00023002"/>
    </source>
</evidence>
<dbReference type="Pfam" id="PF02826">
    <property type="entry name" value="2-Hacid_dh_C"/>
    <property type="match status" value="1"/>
</dbReference>
<evidence type="ECO:0000313" key="7">
    <source>
        <dbReference type="EMBL" id="CAB3649948.1"/>
    </source>
</evidence>
<evidence type="ECO:0000259" key="6">
    <source>
        <dbReference type="Pfam" id="PF02826"/>
    </source>
</evidence>
<dbReference type="Proteomes" id="UP000507979">
    <property type="component" value="Unassembled WGS sequence"/>
</dbReference>
<dbReference type="AlphaFoldDB" id="A0A6J5A6M0"/>
<evidence type="ECO:0000259" key="5">
    <source>
        <dbReference type="Pfam" id="PF00389"/>
    </source>
</evidence>
<dbReference type="Pfam" id="PF00389">
    <property type="entry name" value="2-Hacid_dh"/>
    <property type="match status" value="1"/>
</dbReference>
<accession>A0A6J5A6M0</accession>
<organism evidence="7 8">
    <name type="scientific">Achromobacter insuavis</name>
    <dbReference type="NCBI Taxonomy" id="1287735"/>
    <lineage>
        <taxon>Bacteria</taxon>
        <taxon>Pseudomonadati</taxon>
        <taxon>Pseudomonadota</taxon>
        <taxon>Betaproteobacteria</taxon>
        <taxon>Burkholderiales</taxon>
        <taxon>Alcaligenaceae</taxon>
        <taxon>Achromobacter</taxon>
    </lineage>
</organism>
<keyword evidence="8" id="KW-1185">Reference proteome</keyword>
<dbReference type="CDD" id="cd12169">
    <property type="entry name" value="PGDH_like_1"/>
    <property type="match status" value="1"/>
</dbReference>
<evidence type="ECO:0000256" key="3">
    <source>
        <dbReference type="ARBA" id="ARBA00023027"/>
    </source>
</evidence>
<dbReference type="PANTHER" id="PTHR42789:SF1">
    <property type="entry name" value="D-ISOMER SPECIFIC 2-HYDROXYACID DEHYDROGENASE FAMILY PROTEIN (AFU_ORTHOLOGUE AFUA_6G10090)"/>
    <property type="match status" value="1"/>
</dbReference>
<protein>
    <submittedName>
        <fullName evidence="7">Hydroxypyruvate reductase</fullName>
        <ecNumber evidence="7">1.1.1.81</ecNumber>
    </submittedName>
</protein>
<dbReference type="RefSeq" id="WP_054428764.1">
    <property type="nucleotide sequence ID" value="NZ_CADIJR010000023.1"/>
</dbReference>
<feature type="domain" description="D-isomer specific 2-hydroxyacid dehydrogenase catalytic" evidence="5">
    <location>
        <begin position="19"/>
        <end position="317"/>
    </location>
</feature>
<dbReference type="EMBL" id="CADIJR010000023">
    <property type="protein sequence ID" value="CAB3649948.1"/>
    <property type="molecule type" value="Genomic_DNA"/>
</dbReference>
<dbReference type="GO" id="GO:0016618">
    <property type="term" value="F:hydroxypyruvate reductase [NAD(P)H] activity"/>
    <property type="evidence" value="ECO:0007669"/>
    <property type="project" value="UniProtKB-EC"/>
</dbReference>
<sequence>MNITILDDYFDTLRGLPCFRKLDGHAVTVWNDHVQDVDALAERLRDTEALVLIRERTQIRAPLIARLPKLRLISQRSVYPHIDVDACTAHGVILSSNQHAGTPSYAAAELTWGLVLAGMRRIPQAVQLLKQGTWQTGMGRTLRGRTLGIYGYGRIGAEVARYGAAFGMKVLVWAREASRQRARDDGWDVAPDKQAFFETCDVLSLHMRLVPDTRGIVTAQDLARMKPSALLVNTSRAGLIEPGALAQALAAGRPGAAAVDVFESEPMTDPQHPLLQLPNAICTPHIGYVTEDEYETQFSDVFDQIVAYAAGKPIHVINPAVLA</sequence>
<gene>
    <name evidence="7" type="ORF">LMG26845_02732</name>
</gene>
<dbReference type="SUPFAM" id="SSF52283">
    <property type="entry name" value="Formate/glycerate dehydrogenase catalytic domain-like"/>
    <property type="match status" value="1"/>
</dbReference>
<dbReference type="PANTHER" id="PTHR42789">
    <property type="entry name" value="D-ISOMER SPECIFIC 2-HYDROXYACID DEHYDROGENASE FAMILY PROTEIN (AFU_ORTHOLOGUE AFUA_6G10090)"/>
    <property type="match status" value="1"/>
</dbReference>
<reference evidence="7 8" key="1">
    <citation type="submission" date="2020-04" db="EMBL/GenBank/DDBJ databases">
        <authorList>
            <person name="De Canck E."/>
        </authorList>
    </citation>
    <scope>NUCLEOTIDE SEQUENCE [LARGE SCALE GENOMIC DNA]</scope>
    <source>
        <strain evidence="7 8">LMG 26845</strain>
    </source>
</reference>
<evidence type="ECO:0000256" key="1">
    <source>
        <dbReference type="ARBA" id="ARBA00005854"/>
    </source>
</evidence>
<dbReference type="GeneID" id="92898593"/>
<proteinExistence type="inferred from homology"/>
<dbReference type="GO" id="GO:0051287">
    <property type="term" value="F:NAD binding"/>
    <property type="evidence" value="ECO:0007669"/>
    <property type="project" value="InterPro"/>
</dbReference>
<dbReference type="InterPro" id="IPR050857">
    <property type="entry name" value="D-2-hydroxyacid_DH"/>
</dbReference>
<dbReference type="EC" id="1.1.1.81" evidence="7"/>
<name>A0A6J5A6M0_9BURK</name>
<dbReference type="InterPro" id="IPR006140">
    <property type="entry name" value="D-isomer_DH_NAD-bd"/>
</dbReference>
<keyword evidence="2 4" id="KW-0560">Oxidoreductase</keyword>
<keyword evidence="7" id="KW-0670">Pyruvate</keyword>
<dbReference type="InterPro" id="IPR006139">
    <property type="entry name" value="D-isomer_2_OHA_DH_cat_dom"/>
</dbReference>